<dbReference type="Proteomes" id="UP001361570">
    <property type="component" value="Unassembled WGS sequence"/>
</dbReference>
<comment type="subcellular location">
    <subcellularLocation>
        <location evidence="1">Cell membrane</location>
        <topology evidence="1">Multi-pass membrane protein</topology>
    </subcellularLocation>
</comment>
<evidence type="ECO:0000313" key="9">
    <source>
        <dbReference type="Proteomes" id="UP001361570"/>
    </source>
</evidence>
<keyword evidence="5 6" id="KW-0472">Membrane</keyword>
<evidence type="ECO:0000256" key="3">
    <source>
        <dbReference type="ARBA" id="ARBA00022692"/>
    </source>
</evidence>
<evidence type="ECO:0000313" key="8">
    <source>
        <dbReference type="EMBL" id="MEI4271901.1"/>
    </source>
</evidence>
<feature type="domain" description="Type II secretion system protein GspF" evidence="7">
    <location>
        <begin position="144"/>
        <end position="268"/>
    </location>
</feature>
<organism evidence="8 9">
    <name type="scientific">Klenkia sesuvii</name>
    <dbReference type="NCBI Taxonomy" id="3103137"/>
    <lineage>
        <taxon>Bacteria</taxon>
        <taxon>Bacillati</taxon>
        <taxon>Actinomycetota</taxon>
        <taxon>Actinomycetes</taxon>
        <taxon>Geodermatophilales</taxon>
        <taxon>Geodermatophilaceae</taxon>
        <taxon>Klenkia</taxon>
    </lineage>
</organism>
<keyword evidence="2" id="KW-1003">Cell membrane</keyword>
<keyword evidence="9" id="KW-1185">Reference proteome</keyword>
<dbReference type="InterPro" id="IPR018076">
    <property type="entry name" value="T2SS_GspF_dom"/>
</dbReference>
<dbReference type="PANTHER" id="PTHR35007">
    <property type="entry name" value="INTEGRAL MEMBRANE PROTEIN-RELATED"/>
    <property type="match status" value="1"/>
</dbReference>
<gene>
    <name evidence="8" type="ORF">TEK04_09220</name>
</gene>
<evidence type="ECO:0000256" key="6">
    <source>
        <dbReference type="SAM" id="Phobius"/>
    </source>
</evidence>
<name>A0ABU8DSS4_9ACTN</name>
<dbReference type="Pfam" id="PF00482">
    <property type="entry name" value="T2SSF"/>
    <property type="match status" value="1"/>
</dbReference>
<protein>
    <submittedName>
        <fullName evidence="8">Type II secretion system F family protein</fullName>
    </submittedName>
</protein>
<accession>A0ABU8DSS4</accession>
<dbReference type="InterPro" id="IPR042094">
    <property type="entry name" value="T2SS_GspF_sf"/>
</dbReference>
<evidence type="ECO:0000256" key="5">
    <source>
        <dbReference type="ARBA" id="ARBA00023136"/>
    </source>
</evidence>
<comment type="caution">
    <text evidence="8">The sequence shown here is derived from an EMBL/GenBank/DDBJ whole genome shotgun (WGS) entry which is preliminary data.</text>
</comment>
<feature type="transmembrane region" description="Helical" evidence="6">
    <location>
        <begin position="73"/>
        <end position="100"/>
    </location>
</feature>
<dbReference type="EMBL" id="JBAPLU010000007">
    <property type="protein sequence ID" value="MEI4271901.1"/>
    <property type="molecule type" value="Genomic_DNA"/>
</dbReference>
<sequence length="311" mass="32475">MAGPVWAAAGAVALGLLVVGWLLVTRPPRVDAARLRPTAAAASRRRVSTADETVALAQRALDRLDPAGRLAGAVALAGAGIAAPDLLVVVAVGLVIGLLLGGLVGGPALAVLLALLAPAAAWAWLTLKVQRRRRAFAEQLDDALQLMASSLRAGHSLLRAVDAVSRDTPAPMCDEFARVVNEVRVGRDVNDALAEVADRTGSDDFRWLVQAIGVHREVGGNLAEVLDRVGETLRDRAQLFRQARALSAEGRTSGVVLLAMPFGVALIMSVTAPGYLAPLVQTGTGLLLLVVAAVLMTTGALWLRSIVKVRF</sequence>
<reference evidence="8 9" key="1">
    <citation type="submission" date="2024-03" db="EMBL/GenBank/DDBJ databases">
        <title>Draft genome sequence of Klenkia sp. LSe6-5.</title>
        <authorList>
            <person name="Duangmal K."/>
            <person name="Chantavorakit T."/>
        </authorList>
    </citation>
    <scope>NUCLEOTIDE SEQUENCE [LARGE SCALE GENOMIC DNA]</scope>
    <source>
        <strain evidence="8 9">LSe6-5</strain>
    </source>
</reference>
<feature type="transmembrane region" description="Helical" evidence="6">
    <location>
        <begin position="254"/>
        <end position="277"/>
    </location>
</feature>
<feature type="transmembrane region" description="Helical" evidence="6">
    <location>
        <begin position="6"/>
        <end position="24"/>
    </location>
</feature>
<evidence type="ECO:0000256" key="2">
    <source>
        <dbReference type="ARBA" id="ARBA00022475"/>
    </source>
</evidence>
<dbReference type="Gene3D" id="1.20.81.30">
    <property type="entry name" value="Type II secretion system (T2SS), domain F"/>
    <property type="match status" value="1"/>
</dbReference>
<evidence type="ECO:0000256" key="1">
    <source>
        <dbReference type="ARBA" id="ARBA00004651"/>
    </source>
</evidence>
<proteinExistence type="predicted"/>
<dbReference type="PANTHER" id="PTHR35007:SF1">
    <property type="entry name" value="PILUS ASSEMBLY PROTEIN"/>
    <property type="match status" value="1"/>
</dbReference>
<evidence type="ECO:0000256" key="4">
    <source>
        <dbReference type="ARBA" id="ARBA00022989"/>
    </source>
</evidence>
<keyword evidence="4 6" id="KW-1133">Transmembrane helix</keyword>
<dbReference type="RefSeq" id="WP_336404038.1">
    <property type="nucleotide sequence ID" value="NZ_JBAPLU010000007.1"/>
</dbReference>
<keyword evidence="3 6" id="KW-0812">Transmembrane</keyword>
<feature type="transmembrane region" description="Helical" evidence="6">
    <location>
        <begin position="106"/>
        <end position="125"/>
    </location>
</feature>
<evidence type="ECO:0000259" key="7">
    <source>
        <dbReference type="Pfam" id="PF00482"/>
    </source>
</evidence>
<feature type="transmembrane region" description="Helical" evidence="6">
    <location>
        <begin position="283"/>
        <end position="303"/>
    </location>
</feature>